<organism evidence="2 3">
    <name type="scientific">Mariniphaga sediminis</name>
    <dbReference type="NCBI Taxonomy" id="1628158"/>
    <lineage>
        <taxon>Bacteria</taxon>
        <taxon>Pseudomonadati</taxon>
        <taxon>Bacteroidota</taxon>
        <taxon>Bacteroidia</taxon>
        <taxon>Marinilabiliales</taxon>
        <taxon>Prolixibacteraceae</taxon>
        <taxon>Mariniphaga</taxon>
    </lineage>
</organism>
<reference evidence="2 3" key="1">
    <citation type="journal article" date="2015" name="Int. J. Syst. Evol. Microbiol.">
        <title>Mariniphaga sediminis sp. nov., isolated from coastal sediment.</title>
        <authorList>
            <person name="Wang F.Q."/>
            <person name="Shen Q.Y."/>
            <person name="Chen G.J."/>
            <person name="Du Z.J."/>
        </authorList>
    </citation>
    <scope>NUCLEOTIDE SEQUENCE [LARGE SCALE GENOMIC DNA]</scope>
    <source>
        <strain evidence="2 3">SY21</strain>
    </source>
</reference>
<evidence type="ECO:0008006" key="4">
    <source>
        <dbReference type="Google" id="ProtNLM"/>
    </source>
</evidence>
<feature type="region of interest" description="Disordered" evidence="1">
    <location>
        <begin position="248"/>
        <end position="267"/>
    </location>
</feature>
<evidence type="ECO:0000313" key="3">
    <source>
        <dbReference type="Proteomes" id="UP000266441"/>
    </source>
</evidence>
<evidence type="ECO:0000256" key="1">
    <source>
        <dbReference type="SAM" id="MobiDB-lite"/>
    </source>
</evidence>
<dbReference type="Proteomes" id="UP000266441">
    <property type="component" value="Unassembled WGS sequence"/>
</dbReference>
<feature type="region of interest" description="Disordered" evidence="1">
    <location>
        <begin position="1"/>
        <end position="23"/>
    </location>
</feature>
<keyword evidence="3" id="KW-1185">Reference proteome</keyword>
<gene>
    <name evidence="2" type="ORF">D1164_04995</name>
</gene>
<name>A0A399D7E3_9BACT</name>
<dbReference type="EMBL" id="QWET01000003">
    <property type="protein sequence ID" value="RIH66270.1"/>
    <property type="molecule type" value="Genomic_DNA"/>
</dbReference>
<sequence length="267" mass="30250">MVLGEPGQAEIDHPMKEQASYSGSKDFEPGFKAGVEFEMMAPVTADFELGLQLGYNQLSGHTPKAPLFNFFLSRHNPLPNSYKYPDEALIYDTELLNTLATARWYFLPYNDELNIFMKLFGGVAFVGTDFTFHDPVYRVKYDVGVLYSRGTQNSEFPKMAGFNGGVGLGATYRLSDKIDLCFETTVSAVRSDIVNGVPNFNYVETGEETSMQRTNALTTMAQASIGIIYSAIPDRRLNKRNFTRSRKSNKNLFWKRKNSRPYSKRKR</sequence>
<accession>A0A399D7E3</accession>
<comment type="caution">
    <text evidence="2">The sequence shown here is derived from an EMBL/GenBank/DDBJ whole genome shotgun (WGS) entry which is preliminary data.</text>
</comment>
<protein>
    <recommendedName>
        <fullName evidence="4">Outer membrane protein beta-barrel domain-containing protein</fullName>
    </recommendedName>
</protein>
<dbReference type="AlphaFoldDB" id="A0A399D7E3"/>
<evidence type="ECO:0000313" key="2">
    <source>
        <dbReference type="EMBL" id="RIH66270.1"/>
    </source>
</evidence>
<proteinExistence type="predicted"/>